<reference evidence="7" key="1">
    <citation type="journal article" date="2020" name="Stud. Mycol.">
        <title>101 Dothideomycetes genomes: a test case for predicting lifestyles and emergence of pathogens.</title>
        <authorList>
            <person name="Haridas S."/>
            <person name="Albert R."/>
            <person name="Binder M."/>
            <person name="Bloem J."/>
            <person name="Labutti K."/>
            <person name="Salamov A."/>
            <person name="Andreopoulos B."/>
            <person name="Baker S."/>
            <person name="Barry K."/>
            <person name="Bills G."/>
            <person name="Bluhm B."/>
            <person name="Cannon C."/>
            <person name="Castanera R."/>
            <person name="Culley D."/>
            <person name="Daum C."/>
            <person name="Ezra D."/>
            <person name="Gonzalez J."/>
            <person name="Henrissat B."/>
            <person name="Kuo A."/>
            <person name="Liang C."/>
            <person name="Lipzen A."/>
            <person name="Lutzoni F."/>
            <person name="Magnuson J."/>
            <person name="Mondo S."/>
            <person name="Nolan M."/>
            <person name="Ohm R."/>
            <person name="Pangilinan J."/>
            <person name="Park H.-J."/>
            <person name="Ramirez L."/>
            <person name="Alfaro M."/>
            <person name="Sun H."/>
            <person name="Tritt A."/>
            <person name="Yoshinaga Y."/>
            <person name="Zwiers L.-H."/>
            <person name="Turgeon B."/>
            <person name="Goodwin S."/>
            <person name="Spatafora J."/>
            <person name="Crous P."/>
            <person name="Grigoriev I."/>
        </authorList>
    </citation>
    <scope>NUCLEOTIDE SEQUENCE</scope>
    <source>
        <strain evidence="7">ATCC 16933</strain>
    </source>
</reference>
<dbReference type="GO" id="GO:0005777">
    <property type="term" value="C:peroxisome"/>
    <property type="evidence" value="ECO:0007669"/>
    <property type="project" value="TreeGrafter"/>
</dbReference>
<dbReference type="InterPro" id="IPR051924">
    <property type="entry name" value="GST_Kappa/NadH"/>
</dbReference>
<evidence type="ECO:0000256" key="4">
    <source>
        <dbReference type="PIRNR" id="PIRNR006386"/>
    </source>
</evidence>
<dbReference type="InterPro" id="IPR001853">
    <property type="entry name" value="DSBA-like_thioredoxin_dom"/>
</dbReference>
<dbReference type="GO" id="GO:0005739">
    <property type="term" value="C:mitochondrion"/>
    <property type="evidence" value="ECO:0007669"/>
    <property type="project" value="TreeGrafter"/>
</dbReference>
<dbReference type="GO" id="GO:0006749">
    <property type="term" value="P:glutathione metabolic process"/>
    <property type="evidence" value="ECO:0007669"/>
    <property type="project" value="TreeGrafter"/>
</dbReference>
<dbReference type="OrthoDB" id="4664297at2759"/>
<dbReference type="PANTHER" id="PTHR42943">
    <property type="entry name" value="GLUTATHIONE S-TRANSFERASE KAPPA"/>
    <property type="match status" value="1"/>
</dbReference>
<organism evidence="7 8">
    <name type="scientific">Lineolata rhizophorae</name>
    <dbReference type="NCBI Taxonomy" id="578093"/>
    <lineage>
        <taxon>Eukaryota</taxon>
        <taxon>Fungi</taxon>
        <taxon>Dikarya</taxon>
        <taxon>Ascomycota</taxon>
        <taxon>Pezizomycotina</taxon>
        <taxon>Dothideomycetes</taxon>
        <taxon>Dothideomycetes incertae sedis</taxon>
        <taxon>Lineolatales</taxon>
        <taxon>Lineolataceae</taxon>
        <taxon>Lineolata</taxon>
    </lineage>
</organism>
<dbReference type="Proteomes" id="UP000799766">
    <property type="component" value="Unassembled WGS sequence"/>
</dbReference>
<evidence type="ECO:0000313" key="8">
    <source>
        <dbReference type="Proteomes" id="UP000799766"/>
    </source>
</evidence>
<dbReference type="FunFam" id="3.40.30.10:FF:000096">
    <property type="entry name" value="Glutathione S-transferase kappa"/>
    <property type="match status" value="1"/>
</dbReference>
<protein>
    <recommendedName>
        <fullName evidence="4">Glutathione S-transferase kappa</fullName>
        <ecNumber evidence="4">2.5.1.18</ecNumber>
    </recommendedName>
</protein>
<keyword evidence="8" id="KW-1185">Reference proteome</keyword>
<dbReference type="InterPro" id="IPR014440">
    <property type="entry name" value="HCCAis_GSTk"/>
</dbReference>
<dbReference type="InterPro" id="IPR036249">
    <property type="entry name" value="Thioredoxin-like_sf"/>
</dbReference>
<feature type="domain" description="DSBA-like thioredoxin" evidence="6">
    <location>
        <begin position="6"/>
        <end position="203"/>
    </location>
</feature>
<dbReference type="AlphaFoldDB" id="A0A6A6NTJ2"/>
<evidence type="ECO:0000256" key="5">
    <source>
        <dbReference type="PIRSR" id="PIRSR006386-1"/>
    </source>
</evidence>
<evidence type="ECO:0000256" key="1">
    <source>
        <dbReference type="ARBA" id="ARBA00006494"/>
    </source>
</evidence>
<comment type="similarity">
    <text evidence="1 4">Belongs to the GST superfamily. Kappa family.</text>
</comment>
<proteinExistence type="inferred from homology"/>
<dbReference type="SUPFAM" id="SSF52833">
    <property type="entry name" value="Thioredoxin-like"/>
    <property type="match status" value="1"/>
</dbReference>
<evidence type="ECO:0000256" key="3">
    <source>
        <dbReference type="ARBA" id="ARBA00047960"/>
    </source>
</evidence>
<accession>A0A6A6NTJ2</accession>
<dbReference type="EC" id="2.5.1.18" evidence="4"/>
<evidence type="ECO:0000313" key="7">
    <source>
        <dbReference type="EMBL" id="KAF2454827.1"/>
    </source>
</evidence>
<sequence>MATPKITLYFDIVSPFAYMAFYALRNFPVFSQCEITYVPIFLGGLFRTCGNTTPIEIKNKDRWIQTERLRWSRLFSIPMLPAPPRTFPTRTLPTQRALTALLHSPLPTALSSSSAPAPGPAAALPAAAAALYDALWARDRNVGDAAVLLEVLAGVPGVGGEAGARALVEERAASKEVKEGLVRATQRAFDEGAFGVPWIVDVGKGLATNAKGETEGFFGFDHLGQVIDFLGLERPASRGWKAMM</sequence>
<dbReference type="EMBL" id="MU001689">
    <property type="protein sequence ID" value="KAF2454827.1"/>
    <property type="molecule type" value="Genomic_DNA"/>
</dbReference>
<dbReference type="PANTHER" id="PTHR42943:SF2">
    <property type="entry name" value="GLUTATHIONE S-TRANSFERASE KAPPA 1"/>
    <property type="match status" value="1"/>
</dbReference>
<feature type="active site" description="Nucleophile" evidence="5">
    <location>
        <position position="14"/>
    </location>
</feature>
<dbReference type="GO" id="GO:0004364">
    <property type="term" value="F:glutathione transferase activity"/>
    <property type="evidence" value="ECO:0007669"/>
    <property type="project" value="UniProtKB-UniRule"/>
</dbReference>
<evidence type="ECO:0000259" key="6">
    <source>
        <dbReference type="Pfam" id="PF01323"/>
    </source>
</evidence>
<evidence type="ECO:0000256" key="2">
    <source>
        <dbReference type="ARBA" id="ARBA00022679"/>
    </source>
</evidence>
<dbReference type="PIRSF" id="PIRSF006386">
    <property type="entry name" value="HCCAis_GSTk"/>
    <property type="match status" value="1"/>
</dbReference>
<gene>
    <name evidence="7" type="ORF">BDY21DRAFT_365851</name>
</gene>
<comment type="catalytic activity">
    <reaction evidence="3 4">
        <text>RX + glutathione = an S-substituted glutathione + a halide anion + H(+)</text>
        <dbReference type="Rhea" id="RHEA:16437"/>
        <dbReference type="ChEBI" id="CHEBI:15378"/>
        <dbReference type="ChEBI" id="CHEBI:16042"/>
        <dbReference type="ChEBI" id="CHEBI:17792"/>
        <dbReference type="ChEBI" id="CHEBI:57925"/>
        <dbReference type="ChEBI" id="CHEBI:90779"/>
        <dbReference type="EC" id="2.5.1.18"/>
    </reaction>
</comment>
<keyword evidence="2 4" id="KW-0808">Transferase</keyword>
<dbReference type="Pfam" id="PF01323">
    <property type="entry name" value="DSBA"/>
    <property type="match status" value="1"/>
</dbReference>
<name>A0A6A6NTJ2_9PEZI</name>
<dbReference type="GO" id="GO:0004602">
    <property type="term" value="F:glutathione peroxidase activity"/>
    <property type="evidence" value="ECO:0007669"/>
    <property type="project" value="TreeGrafter"/>
</dbReference>
<dbReference type="Gene3D" id="3.40.30.10">
    <property type="entry name" value="Glutaredoxin"/>
    <property type="match status" value="1"/>
</dbReference>